<accession>T1GUC6</accession>
<dbReference type="EMBL" id="CAQQ02147162">
    <property type="status" value="NOT_ANNOTATED_CDS"/>
    <property type="molecule type" value="Genomic_DNA"/>
</dbReference>
<evidence type="ECO:0000313" key="1">
    <source>
        <dbReference type="EnsemblMetazoa" id="MESCA007336-PA"/>
    </source>
</evidence>
<sequence>MKKPLPTKVTGKVTNIRRQSMVLLVVDENLHLLIDYKQYHRWAAYQTNVCLVIFFERIYGD</sequence>
<proteinExistence type="predicted"/>
<dbReference type="EnsemblMetazoa" id="MESCA007336-RA">
    <property type="protein sequence ID" value="MESCA007336-PA"/>
    <property type="gene ID" value="MESCA007336"/>
</dbReference>
<dbReference type="EMBL" id="CAQQ02147163">
    <property type="status" value="NOT_ANNOTATED_CDS"/>
    <property type="molecule type" value="Genomic_DNA"/>
</dbReference>
<protein>
    <submittedName>
        <fullName evidence="1">Uncharacterized protein</fullName>
    </submittedName>
</protein>
<evidence type="ECO:0000313" key="2">
    <source>
        <dbReference type="Proteomes" id="UP000015102"/>
    </source>
</evidence>
<dbReference type="Proteomes" id="UP000015102">
    <property type="component" value="Unassembled WGS sequence"/>
</dbReference>
<dbReference type="HOGENOM" id="CLU_2925253_0_0_1"/>
<name>T1GUC6_MEGSC</name>
<organism evidence="1 2">
    <name type="scientific">Megaselia scalaris</name>
    <name type="common">Humpbacked fly</name>
    <name type="synonym">Phora scalaris</name>
    <dbReference type="NCBI Taxonomy" id="36166"/>
    <lineage>
        <taxon>Eukaryota</taxon>
        <taxon>Metazoa</taxon>
        <taxon>Ecdysozoa</taxon>
        <taxon>Arthropoda</taxon>
        <taxon>Hexapoda</taxon>
        <taxon>Insecta</taxon>
        <taxon>Pterygota</taxon>
        <taxon>Neoptera</taxon>
        <taxon>Endopterygota</taxon>
        <taxon>Diptera</taxon>
        <taxon>Brachycera</taxon>
        <taxon>Muscomorpha</taxon>
        <taxon>Platypezoidea</taxon>
        <taxon>Phoridae</taxon>
        <taxon>Megaseliini</taxon>
        <taxon>Megaselia</taxon>
    </lineage>
</organism>
<reference evidence="2" key="1">
    <citation type="submission" date="2013-02" db="EMBL/GenBank/DDBJ databases">
        <authorList>
            <person name="Hughes D."/>
        </authorList>
    </citation>
    <scope>NUCLEOTIDE SEQUENCE</scope>
    <source>
        <strain>Durham</strain>
        <strain evidence="2">NC isolate 2 -- Noor lab</strain>
    </source>
</reference>
<dbReference type="AlphaFoldDB" id="T1GUC6"/>
<reference evidence="1" key="2">
    <citation type="submission" date="2015-06" db="UniProtKB">
        <authorList>
            <consortium name="EnsemblMetazoa"/>
        </authorList>
    </citation>
    <scope>IDENTIFICATION</scope>
</reference>
<keyword evidence="2" id="KW-1185">Reference proteome</keyword>